<evidence type="ECO:0000313" key="2">
    <source>
        <dbReference type="EMBL" id="KAA8907219.1"/>
    </source>
</evidence>
<evidence type="ECO:0000256" key="1">
    <source>
        <dbReference type="SAM" id="MobiDB-lite"/>
    </source>
</evidence>
<dbReference type="Proteomes" id="UP000326924">
    <property type="component" value="Unassembled WGS sequence"/>
</dbReference>
<dbReference type="EMBL" id="VXIS01000081">
    <property type="protein sequence ID" value="KAA8907219.1"/>
    <property type="molecule type" value="Genomic_DNA"/>
</dbReference>
<protein>
    <submittedName>
        <fullName evidence="2">Uncharacterized protein</fullName>
    </submittedName>
</protein>
<feature type="region of interest" description="Disordered" evidence="1">
    <location>
        <begin position="102"/>
        <end position="122"/>
    </location>
</feature>
<sequence length="122" mass="13054">MAKARPLPPRRGCSKHSAAGVDELSTQPANPLTTKDPEKTGHPAPPNTGSLLHGRIEFLTGAIIPSSSTIPPMELVCSDSKGFGNIYSQVLVWIVTTTAIPPSEKQRQFRHTENTEAGRRGG</sequence>
<organism evidence="2 3">
    <name type="scientific">Sphaerosporella brunnea</name>
    <dbReference type="NCBI Taxonomy" id="1250544"/>
    <lineage>
        <taxon>Eukaryota</taxon>
        <taxon>Fungi</taxon>
        <taxon>Dikarya</taxon>
        <taxon>Ascomycota</taxon>
        <taxon>Pezizomycotina</taxon>
        <taxon>Pezizomycetes</taxon>
        <taxon>Pezizales</taxon>
        <taxon>Pyronemataceae</taxon>
        <taxon>Sphaerosporella</taxon>
    </lineage>
</organism>
<reference evidence="2 3" key="1">
    <citation type="submission" date="2019-09" db="EMBL/GenBank/DDBJ databases">
        <title>Draft genome of the ectomycorrhizal ascomycete Sphaerosporella brunnea.</title>
        <authorList>
            <consortium name="DOE Joint Genome Institute"/>
            <person name="Benucci G.M."/>
            <person name="Marozzi G."/>
            <person name="Antonielli L."/>
            <person name="Sanchez S."/>
            <person name="Marco P."/>
            <person name="Wang X."/>
            <person name="Falini L.B."/>
            <person name="Barry K."/>
            <person name="Haridas S."/>
            <person name="Lipzen A."/>
            <person name="Labutti K."/>
            <person name="Grigoriev I.V."/>
            <person name="Murat C."/>
            <person name="Martin F."/>
            <person name="Albertini E."/>
            <person name="Donnini D."/>
            <person name="Bonito G."/>
        </authorList>
    </citation>
    <scope>NUCLEOTIDE SEQUENCE [LARGE SCALE GENOMIC DNA]</scope>
    <source>
        <strain evidence="2 3">Sb_GMNB300</strain>
    </source>
</reference>
<comment type="caution">
    <text evidence="2">The sequence shown here is derived from an EMBL/GenBank/DDBJ whole genome shotgun (WGS) entry which is preliminary data.</text>
</comment>
<feature type="region of interest" description="Disordered" evidence="1">
    <location>
        <begin position="1"/>
        <end position="52"/>
    </location>
</feature>
<proteinExistence type="predicted"/>
<gene>
    <name evidence="2" type="ORF">FN846DRAFT_906697</name>
</gene>
<evidence type="ECO:0000313" key="3">
    <source>
        <dbReference type="Proteomes" id="UP000326924"/>
    </source>
</evidence>
<accession>A0A5J5EXN5</accession>
<dbReference type="AlphaFoldDB" id="A0A5J5EXN5"/>
<name>A0A5J5EXN5_9PEZI</name>
<keyword evidence="3" id="KW-1185">Reference proteome</keyword>
<feature type="compositionally biased region" description="Polar residues" evidence="1">
    <location>
        <begin position="24"/>
        <end position="33"/>
    </location>
</feature>
<feature type="compositionally biased region" description="Basic and acidic residues" evidence="1">
    <location>
        <begin position="104"/>
        <end position="122"/>
    </location>
</feature>
<dbReference type="InParanoid" id="A0A5J5EXN5"/>